<dbReference type="InterPro" id="IPR039496">
    <property type="entry name" value="CCDC92/74_N"/>
</dbReference>
<feature type="region of interest" description="Disordered" evidence="2">
    <location>
        <begin position="110"/>
        <end position="170"/>
    </location>
</feature>
<name>A0A8C9VI71_SCLFO</name>
<dbReference type="Pfam" id="PF14916">
    <property type="entry name" value="CCDC92"/>
    <property type="match status" value="1"/>
</dbReference>
<dbReference type="InterPro" id="IPR040370">
    <property type="entry name" value="CCDC74A/CCDC74B/CCDC92"/>
</dbReference>
<feature type="domain" description="Coiled coil protein 74 C-terminal" evidence="4">
    <location>
        <begin position="188"/>
        <end position="219"/>
    </location>
</feature>
<dbReference type="Ensembl" id="ENSSFOT00015058383.1">
    <property type="protein sequence ID" value="ENSSFOP00015056729.1"/>
    <property type="gene ID" value="ENSSFOG00015030951.1"/>
</dbReference>
<dbReference type="PANTHER" id="PTHR14882">
    <property type="entry name" value="COILED-COIL DOMAIN-CONTAINING 74A"/>
    <property type="match status" value="1"/>
</dbReference>
<dbReference type="GeneTree" id="ENSGT00940000167368"/>
<keyword evidence="6" id="KW-1185">Reference proteome</keyword>
<feature type="compositionally biased region" description="Basic and acidic residues" evidence="2">
    <location>
        <begin position="152"/>
        <end position="170"/>
    </location>
</feature>
<keyword evidence="1" id="KW-0175">Coiled coil</keyword>
<evidence type="ECO:0000256" key="1">
    <source>
        <dbReference type="ARBA" id="ARBA00023054"/>
    </source>
</evidence>
<dbReference type="AlphaFoldDB" id="A0A8C9VI71"/>
<evidence type="ECO:0000259" key="3">
    <source>
        <dbReference type="Pfam" id="PF14916"/>
    </source>
</evidence>
<gene>
    <name evidence="5" type="primary">ccdc74b</name>
</gene>
<reference evidence="5" key="2">
    <citation type="submission" date="2025-08" db="UniProtKB">
        <authorList>
            <consortium name="Ensembl"/>
        </authorList>
    </citation>
    <scope>IDENTIFICATION</scope>
</reference>
<proteinExistence type="predicted"/>
<evidence type="ECO:0000313" key="5">
    <source>
        <dbReference type="Ensembl" id="ENSSFOP00015056729.1"/>
    </source>
</evidence>
<dbReference type="PANTHER" id="PTHR14882:SF5">
    <property type="entry name" value="COILED-COIL DOMAIN CONTAINING 74A"/>
    <property type="match status" value="1"/>
</dbReference>
<organism evidence="5 6">
    <name type="scientific">Scleropages formosus</name>
    <name type="common">Asian bonytongue</name>
    <name type="synonym">Osteoglossum formosum</name>
    <dbReference type="NCBI Taxonomy" id="113540"/>
    <lineage>
        <taxon>Eukaryota</taxon>
        <taxon>Metazoa</taxon>
        <taxon>Chordata</taxon>
        <taxon>Craniata</taxon>
        <taxon>Vertebrata</taxon>
        <taxon>Euteleostomi</taxon>
        <taxon>Actinopterygii</taxon>
        <taxon>Neopterygii</taxon>
        <taxon>Teleostei</taxon>
        <taxon>Osteoglossocephala</taxon>
        <taxon>Osteoglossomorpha</taxon>
        <taxon>Osteoglossiformes</taxon>
        <taxon>Osteoglossidae</taxon>
        <taxon>Scleropages</taxon>
    </lineage>
</organism>
<dbReference type="InterPro" id="IPR029422">
    <property type="entry name" value="CCDC74_C"/>
</dbReference>
<feature type="compositionally biased region" description="Basic and acidic residues" evidence="2">
    <location>
        <begin position="126"/>
        <end position="140"/>
    </location>
</feature>
<evidence type="ECO:0000313" key="6">
    <source>
        <dbReference type="Proteomes" id="UP000694397"/>
    </source>
</evidence>
<feature type="region of interest" description="Disordered" evidence="2">
    <location>
        <begin position="302"/>
        <end position="342"/>
    </location>
</feature>
<protein>
    <submittedName>
        <fullName evidence="5">Si:ch211-222n4.2</fullName>
    </submittedName>
</protein>
<accession>A0A8C9VI71</accession>
<evidence type="ECO:0000256" key="2">
    <source>
        <dbReference type="SAM" id="MobiDB-lite"/>
    </source>
</evidence>
<dbReference type="Pfam" id="PF14917">
    <property type="entry name" value="CCDC74_C"/>
    <property type="match status" value="2"/>
</dbReference>
<evidence type="ECO:0000259" key="4">
    <source>
        <dbReference type="Pfam" id="PF14917"/>
    </source>
</evidence>
<dbReference type="OrthoDB" id="2155209at2759"/>
<reference evidence="5 6" key="1">
    <citation type="submission" date="2019-04" db="EMBL/GenBank/DDBJ databases">
        <authorList>
            <consortium name="Wellcome Sanger Institute Data Sharing"/>
        </authorList>
    </citation>
    <scope>NUCLEOTIDE SEQUENCE [LARGE SCALE GENOMIC DNA]</scope>
</reference>
<feature type="domain" description="CCDC92/74 N-terminal" evidence="3">
    <location>
        <begin position="66"/>
        <end position="112"/>
    </location>
</feature>
<feature type="compositionally biased region" description="Basic and acidic residues" evidence="2">
    <location>
        <begin position="45"/>
        <end position="62"/>
    </location>
</feature>
<sequence length="342" mass="39415">MFSSSLPPVGHLPHWPRVGGLPTAERPRLLRPAPGSEPRATSPPHGDREHEHEQQREQEQERAELRLSLLHRDIRFLQEQHKETLEKLHEELEHLRRDNKELQYRLIMEIPQPQGTTTPGSIESEEAPRQETEGPQKAEDNLDQPIPQEPNLRMDNEGDPTVKSKQEPELTLRRGLITSLHPVRIHNSPSQPPRAPTLQECEVIIQQLYHTNSLQSQEVDPPLTCGPHRHLFHPLHLYPLFSPFQILRMRAILQNIISSKKVTPEAFVMTKAFITDHPRAKEQERFPELPRRPLPRRLPELQSSVGGRLSLPPLKQSLGSSVAERQKKVQALQRGRLRRTVH</sequence>
<feature type="region of interest" description="Disordered" evidence="2">
    <location>
        <begin position="1"/>
        <end position="62"/>
    </location>
</feature>
<dbReference type="Proteomes" id="UP000694397">
    <property type="component" value="Chromosome 6"/>
</dbReference>
<reference evidence="5" key="3">
    <citation type="submission" date="2025-09" db="UniProtKB">
        <authorList>
            <consortium name="Ensembl"/>
        </authorList>
    </citation>
    <scope>IDENTIFICATION</scope>
</reference>
<feature type="domain" description="Coiled coil protein 74 C-terminal" evidence="4">
    <location>
        <begin position="246"/>
        <end position="339"/>
    </location>
</feature>